<sequence>MGKFRDGVKSISGLGINTFLDVASSYASKEAKEQVEHFAVEIAADAGASLIPGISGAVSSYKRMQFEKNINRIIEELKACINDIQNNFQSKTDKQQEQIDKLFGYVFEYALNEPQEDKIEFLINGFVKIAMHDYITEDFVLTYYDVMEELRLVDISVLRIYSQNLYIGQGSETFHDVMEQHGLSYEQYDSVRNNLLRLGLLTTKKEVQTLGDLETLFKSISEIHKFLNIAFGKTKKRLPSLKEPKMKAKDQFQILKFGRDFVGFFLESLQETDK</sequence>
<keyword evidence="2" id="KW-1185">Reference proteome</keyword>
<proteinExistence type="predicted"/>
<name>A0ABS5M8V0_9BACI</name>
<protein>
    <recommendedName>
        <fullName evidence="3">DUF4393 domain-containing protein</fullName>
    </recommendedName>
</protein>
<dbReference type="Proteomes" id="UP000681870">
    <property type="component" value="Unassembled WGS sequence"/>
</dbReference>
<dbReference type="RefSeq" id="WP_211740851.1">
    <property type="nucleotide sequence ID" value="NZ_JAGXBY010000001.1"/>
</dbReference>
<evidence type="ECO:0000313" key="1">
    <source>
        <dbReference type="EMBL" id="MBS3678751.1"/>
    </source>
</evidence>
<evidence type="ECO:0000313" key="2">
    <source>
        <dbReference type="Proteomes" id="UP000681870"/>
    </source>
</evidence>
<evidence type="ECO:0008006" key="3">
    <source>
        <dbReference type="Google" id="ProtNLM"/>
    </source>
</evidence>
<dbReference type="EMBL" id="JAGXBY010000001">
    <property type="protein sequence ID" value="MBS3678751.1"/>
    <property type="molecule type" value="Genomic_DNA"/>
</dbReference>
<reference evidence="1 2" key="1">
    <citation type="submission" date="2021-05" db="EMBL/GenBank/DDBJ databases">
        <title>Ornithinibacillus massiliensis sp. nov.</title>
        <authorList>
            <person name="Iwaza R."/>
            <person name="Lagier J.-C."/>
            <person name="Raoult D."/>
        </authorList>
    </citation>
    <scope>NUCLEOTIDE SEQUENCE [LARGE SCALE GENOMIC DNA]</scope>
    <source>
        <strain evidence="1 2">Marseille-P3601</strain>
    </source>
</reference>
<accession>A0ABS5M8V0</accession>
<comment type="caution">
    <text evidence="1">The sequence shown here is derived from an EMBL/GenBank/DDBJ whole genome shotgun (WGS) entry which is preliminary data.</text>
</comment>
<gene>
    <name evidence="1" type="ORF">KGF86_00830</name>
</gene>
<organism evidence="1 2">
    <name type="scientific">Ornithinibacillus massiliensis</name>
    <dbReference type="NCBI Taxonomy" id="1944633"/>
    <lineage>
        <taxon>Bacteria</taxon>
        <taxon>Bacillati</taxon>
        <taxon>Bacillota</taxon>
        <taxon>Bacilli</taxon>
        <taxon>Bacillales</taxon>
        <taxon>Bacillaceae</taxon>
        <taxon>Ornithinibacillus</taxon>
    </lineage>
</organism>